<keyword evidence="3" id="KW-0328">Glycosyltransferase</keyword>
<organism evidence="7 9">
    <name type="scientific">Candidatus Iainarchaeum sp</name>
    <dbReference type="NCBI Taxonomy" id="3101447"/>
    <lineage>
        <taxon>Archaea</taxon>
        <taxon>Candidatus Iainarchaeota</taxon>
        <taxon>Candidatus Iainarchaeia</taxon>
        <taxon>Candidatus Iainarchaeales</taxon>
        <taxon>Candidatus Iainarchaeaceae</taxon>
        <taxon>Candidatus Iainarchaeum</taxon>
    </lineage>
</organism>
<sequence length="172" mass="18947">MKIFATLGTHPQPMDRLLEKLDELAGKGRLGKESDLFAQTGSCTHHPINFESKALLEARELEQRIKWADLVISHGGAGSIIHALRLKKKLIVVPRLERFGEHTDSHQVELAKAMERENKAIVVYGMDRLEQAIKDAAKFKPNLDSTRKDLVKAVKACLGPKGLGYGLGCGLG</sequence>
<keyword evidence="5" id="KW-0256">Endoplasmic reticulum</keyword>
<evidence type="ECO:0000313" key="9">
    <source>
        <dbReference type="Proteomes" id="UP000564964"/>
    </source>
</evidence>
<protein>
    <recommendedName>
        <fullName evidence="6">Glycosyl transferase family 28 C-terminal domain-containing protein</fullName>
    </recommendedName>
</protein>
<feature type="domain" description="Glycosyl transferase family 28 C-terminal" evidence="6">
    <location>
        <begin position="33"/>
        <end position="148"/>
    </location>
</feature>
<dbReference type="Pfam" id="PF04101">
    <property type="entry name" value="Glyco_tran_28_C"/>
    <property type="match status" value="1"/>
</dbReference>
<reference evidence="8" key="3">
    <citation type="submission" date="2021-05" db="EMBL/GenBank/DDBJ databases">
        <title>Protein family content uncovers lineage relationships and bacterial pathway maintenance mechanisms in DPANN archaea.</title>
        <authorList>
            <person name="Castelle C.J."/>
            <person name="Meheust R."/>
            <person name="Jaffe A.L."/>
            <person name="Seitz K."/>
            <person name="Gong X."/>
            <person name="Baker B.J."/>
            <person name="Banfield J.F."/>
        </authorList>
    </citation>
    <scope>NUCLEOTIDE SEQUENCE</scope>
    <source>
        <strain evidence="8">RIFCSPLOWO2_01_FULL_58_19</strain>
    </source>
</reference>
<reference evidence="7" key="1">
    <citation type="journal article" date="2020" name="bioRxiv">
        <title>A rank-normalized archaeal taxonomy based on genome phylogeny resolves widespread incomplete and uneven classifications.</title>
        <authorList>
            <person name="Rinke C."/>
            <person name="Chuvochina M."/>
            <person name="Mussig A.J."/>
            <person name="Chaumeil P.-A."/>
            <person name="Waite D.W."/>
            <person name="Whitman W.B."/>
            <person name="Parks D.H."/>
            <person name="Hugenholtz P."/>
        </authorList>
    </citation>
    <scope>NUCLEOTIDE SEQUENCE</scope>
    <source>
        <strain evidence="7">UBA10219</strain>
    </source>
</reference>
<evidence type="ECO:0000256" key="1">
    <source>
        <dbReference type="ARBA" id="ARBA00004240"/>
    </source>
</evidence>
<evidence type="ECO:0000313" key="8">
    <source>
        <dbReference type="EMBL" id="MBS3063552.1"/>
    </source>
</evidence>
<gene>
    <name evidence="7" type="ORF">HA252_03730</name>
    <name evidence="8" type="ORF">J4203_06855</name>
</gene>
<evidence type="ECO:0000256" key="3">
    <source>
        <dbReference type="ARBA" id="ARBA00022676"/>
    </source>
</evidence>
<dbReference type="SUPFAM" id="SSF53756">
    <property type="entry name" value="UDP-Glycosyltransferase/glycogen phosphorylase"/>
    <property type="match status" value="1"/>
</dbReference>
<keyword evidence="4" id="KW-0808">Transferase</keyword>
<dbReference type="GO" id="GO:0016758">
    <property type="term" value="F:hexosyltransferase activity"/>
    <property type="evidence" value="ECO:0007669"/>
    <property type="project" value="InterPro"/>
</dbReference>
<comment type="caution">
    <text evidence="7">The sequence shown here is derived from an EMBL/GenBank/DDBJ whole genome shotgun (WGS) entry which is preliminary data.</text>
</comment>
<proteinExistence type="inferred from homology"/>
<dbReference type="Proteomes" id="UP000564964">
    <property type="component" value="Unassembled WGS sequence"/>
</dbReference>
<dbReference type="PANTHER" id="PTHR12867">
    <property type="entry name" value="GLYCOSYL TRANSFERASE-RELATED"/>
    <property type="match status" value="1"/>
</dbReference>
<dbReference type="AlphaFoldDB" id="A0A7J4JFJ2"/>
<dbReference type="EMBL" id="DUGH01000090">
    <property type="protein sequence ID" value="HIH16488.1"/>
    <property type="molecule type" value="Genomic_DNA"/>
</dbReference>
<comment type="subcellular location">
    <subcellularLocation>
        <location evidence="1">Endoplasmic reticulum</location>
    </subcellularLocation>
</comment>
<name>A0A7J4JFJ2_9ARCH</name>
<evidence type="ECO:0000259" key="6">
    <source>
        <dbReference type="Pfam" id="PF04101"/>
    </source>
</evidence>
<evidence type="ECO:0000256" key="2">
    <source>
        <dbReference type="ARBA" id="ARBA00006962"/>
    </source>
</evidence>
<reference evidence="8" key="2">
    <citation type="submission" date="2021-03" db="EMBL/GenBank/DDBJ databases">
        <authorList>
            <person name="Jaffe A."/>
        </authorList>
    </citation>
    <scope>NUCLEOTIDE SEQUENCE</scope>
    <source>
        <strain evidence="8">RIFCSPLOWO2_01_FULL_58_19</strain>
    </source>
</reference>
<dbReference type="GO" id="GO:0006488">
    <property type="term" value="P:dolichol-linked oligosaccharide biosynthetic process"/>
    <property type="evidence" value="ECO:0007669"/>
    <property type="project" value="InterPro"/>
</dbReference>
<dbReference type="Gene3D" id="3.40.50.2000">
    <property type="entry name" value="Glycogen Phosphorylase B"/>
    <property type="match status" value="1"/>
</dbReference>
<evidence type="ECO:0000313" key="7">
    <source>
        <dbReference type="EMBL" id="HIH16488.1"/>
    </source>
</evidence>
<dbReference type="EMBL" id="JAGVWE010000005">
    <property type="protein sequence ID" value="MBS3063552.1"/>
    <property type="molecule type" value="Genomic_DNA"/>
</dbReference>
<comment type="similarity">
    <text evidence="2">Belongs to the glycosyltransferase 28 family.</text>
</comment>
<dbReference type="InterPro" id="IPR007235">
    <property type="entry name" value="Glyco_trans_28_C"/>
</dbReference>
<dbReference type="Proteomes" id="UP000678237">
    <property type="component" value="Unassembled WGS sequence"/>
</dbReference>
<dbReference type="PANTHER" id="PTHR12867:SF6">
    <property type="entry name" value="N-ACETYLGLUCOSAMINYLDIPHOSPHODOLICHOL N-ACETYLGLUCOSAMINYLTRANSFERASE"/>
    <property type="match status" value="1"/>
</dbReference>
<accession>A0A7J4JFJ2</accession>
<evidence type="ECO:0000256" key="4">
    <source>
        <dbReference type="ARBA" id="ARBA00022679"/>
    </source>
</evidence>
<evidence type="ECO:0000256" key="5">
    <source>
        <dbReference type="ARBA" id="ARBA00022824"/>
    </source>
</evidence>
<dbReference type="InterPro" id="IPR039042">
    <property type="entry name" value="Alg13-like"/>
</dbReference>